<comment type="catalytic activity">
    <reaction evidence="9">
        <text>Hydrolyzes the peptide bond -P2-(S-farnesyl or geranylgeranyl)C-P1'-P2'-P3'-COOH where P1' and P2' are amino acids with aliphatic sidechains and P3' is any C-terminal residue.</text>
        <dbReference type="EC" id="3.4.26.1"/>
    </reaction>
</comment>
<evidence type="ECO:0000259" key="12">
    <source>
        <dbReference type="Pfam" id="PF02517"/>
    </source>
</evidence>
<name>A0A8H5B268_9AGAR</name>
<comment type="subcellular location">
    <subcellularLocation>
        <location evidence="1">Endoplasmic reticulum membrane</location>
        <topology evidence="1">Multi-pass membrane protein</topology>
    </subcellularLocation>
</comment>
<feature type="domain" description="CAAX prenyl protease 2/Lysostaphin resistance protein A-like" evidence="12">
    <location>
        <begin position="182"/>
        <end position="290"/>
    </location>
</feature>
<sequence>MQLLFAHPLLSTSSAHLVSLGLGSVYVGSIFVARKARLALATNDGTVKGTRDDPEIIKSRLVSVSMATLGCCAGVFGILWKQVGGTVRMSRRGRQDGHTGIHLLCFHPTRRRRNLDISLEAALVRLGFMPPALSITSILPHLVTPVLFLGPLFASGFLARQLPLMKHFSWKGFFSARLGNIYGLRNYIVAPITEEIVFRSCVIAVYHLSGASSRRMIFLAPLTFGLAHVHHAYEVWHRYGSNVHAAKIAVSSSVFQLAYTTLFGSIASYLFLRTGSILPPITAHIFCNMMGFPDISNEMRRFPKYKKLIIGAYVLGIAGFIYALPRWTETPNNLYWPRADDAQFRYAKY</sequence>
<dbReference type="PANTHER" id="PTHR13046:SF0">
    <property type="entry name" value="CAAX PRENYL PROTEASE 2"/>
    <property type="match status" value="1"/>
</dbReference>
<dbReference type="GO" id="GO:0005789">
    <property type="term" value="C:endoplasmic reticulum membrane"/>
    <property type="evidence" value="ECO:0007669"/>
    <property type="project" value="UniProtKB-SubCell"/>
</dbReference>
<gene>
    <name evidence="13" type="ORF">D9619_007505</name>
</gene>
<feature type="transmembrane region" description="Helical" evidence="11">
    <location>
        <begin position="308"/>
        <end position="325"/>
    </location>
</feature>
<evidence type="ECO:0000256" key="9">
    <source>
        <dbReference type="ARBA" id="ARBA00047280"/>
    </source>
</evidence>
<evidence type="ECO:0000256" key="2">
    <source>
        <dbReference type="ARBA" id="ARBA00006897"/>
    </source>
</evidence>
<feature type="transmembrane region" description="Helical" evidence="11">
    <location>
        <begin position="61"/>
        <end position="80"/>
    </location>
</feature>
<evidence type="ECO:0000256" key="8">
    <source>
        <dbReference type="ARBA" id="ARBA00023136"/>
    </source>
</evidence>
<keyword evidence="7 11" id="KW-1133">Transmembrane helix</keyword>
<evidence type="ECO:0000256" key="3">
    <source>
        <dbReference type="ARBA" id="ARBA00022670"/>
    </source>
</evidence>
<evidence type="ECO:0000256" key="6">
    <source>
        <dbReference type="ARBA" id="ARBA00022824"/>
    </source>
</evidence>
<accession>A0A8H5B268</accession>
<dbReference type="Proteomes" id="UP000567179">
    <property type="component" value="Unassembled WGS sequence"/>
</dbReference>
<keyword evidence="5" id="KW-0378">Hydrolase</keyword>
<feature type="transmembrane region" description="Helical" evidence="11">
    <location>
        <begin position="15"/>
        <end position="33"/>
    </location>
</feature>
<evidence type="ECO:0000256" key="10">
    <source>
        <dbReference type="ARBA" id="ARBA00049729"/>
    </source>
</evidence>
<evidence type="ECO:0000256" key="5">
    <source>
        <dbReference type="ARBA" id="ARBA00022801"/>
    </source>
</evidence>
<keyword evidence="3" id="KW-0645">Protease</keyword>
<dbReference type="InterPro" id="IPR003675">
    <property type="entry name" value="Rce1/LyrA-like_dom"/>
</dbReference>
<dbReference type="Pfam" id="PF02517">
    <property type="entry name" value="Rce1-like"/>
    <property type="match status" value="1"/>
</dbReference>
<keyword evidence="14" id="KW-1185">Reference proteome</keyword>
<proteinExistence type="inferred from homology"/>
<organism evidence="13 14">
    <name type="scientific">Psilocybe cf. subviscida</name>
    <dbReference type="NCBI Taxonomy" id="2480587"/>
    <lineage>
        <taxon>Eukaryota</taxon>
        <taxon>Fungi</taxon>
        <taxon>Dikarya</taxon>
        <taxon>Basidiomycota</taxon>
        <taxon>Agaricomycotina</taxon>
        <taxon>Agaricomycetes</taxon>
        <taxon>Agaricomycetidae</taxon>
        <taxon>Agaricales</taxon>
        <taxon>Agaricineae</taxon>
        <taxon>Strophariaceae</taxon>
        <taxon>Psilocybe</taxon>
    </lineage>
</organism>
<evidence type="ECO:0000313" key="13">
    <source>
        <dbReference type="EMBL" id="KAF5315246.1"/>
    </source>
</evidence>
<feature type="transmembrane region" description="Helical" evidence="11">
    <location>
        <begin position="138"/>
        <end position="159"/>
    </location>
</feature>
<evidence type="ECO:0000313" key="14">
    <source>
        <dbReference type="Proteomes" id="UP000567179"/>
    </source>
</evidence>
<dbReference type="GO" id="GO:0004222">
    <property type="term" value="F:metalloendopeptidase activity"/>
    <property type="evidence" value="ECO:0007669"/>
    <property type="project" value="InterPro"/>
</dbReference>
<reference evidence="13 14" key="1">
    <citation type="journal article" date="2020" name="ISME J.">
        <title>Uncovering the hidden diversity of litter-decomposition mechanisms in mushroom-forming fungi.</title>
        <authorList>
            <person name="Floudas D."/>
            <person name="Bentzer J."/>
            <person name="Ahren D."/>
            <person name="Johansson T."/>
            <person name="Persson P."/>
            <person name="Tunlid A."/>
        </authorList>
    </citation>
    <scope>NUCLEOTIDE SEQUENCE [LARGE SCALE GENOMIC DNA]</scope>
    <source>
        <strain evidence="13 14">CBS 101986</strain>
    </source>
</reference>
<dbReference type="OrthoDB" id="271604at2759"/>
<evidence type="ECO:0000256" key="11">
    <source>
        <dbReference type="SAM" id="Phobius"/>
    </source>
</evidence>
<comment type="caution">
    <text evidence="13">The sequence shown here is derived from an EMBL/GenBank/DDBJ whole genome shotgun (WGS) entry which is preliminary data.</text>
</comment>
<dbReference type="InterPro" id="IPR039731">
    <property type="entry name" value="Rce1"/>
</dbReference>
<evidence type="ECO:0000256" key="1">
    <source>
        <dbReference type="ARBA" id="ARBA00004477"/>
    </source>
</evidence>
<keyword evidence="8 11" id="KW-0472">Membrane</keyword>
<keyword evidence="6" id="KW-0256">Endoplasmic reticulum</keyword>
<dbReference type="EMBL" id="JAACJJ010000043">
    <property type="protein sequence ID" value="KAF5315246.1"/>
    <property type="molecule type" value="Genomic_DNA"/>
</dbReference>
<dbReference type="EC" id="3.4.26.1" evidence="10"/>
<dbReference type="GO" id="GO:0071586">
    <property type="term" value="P:CAAX-box protein processing"/>
    <property type="evidence" value="ECO:0007669"/>
    <property type="project" value="InterPro"/>
</dbReference>
<dbReference type="PANTHER" id="PTHR13046">
    <property type="entry name" value="PROTEASE U48 CAAX PRENYL PROTEASE RCE1"/>
    <property type="match status" value="1"/>
</dbReference>
<dbReference type="AlphaFoldDB" id="A0A8H5B268"/>
<evidence type="ECO:0000256" key="7">
    <source>
        <dbReference type="ARBA" id="ARBA00022989"/>
    </source>
</evidence>
<keyword evidence="4 11" id="KW-0812">Transmembrane</keyword>
<evidence type="ECO:0000256" key="4">
    <source>
        <dbReference type="ARBA" id="ARBA00022692"/>
    </source>
</evidence>
<comment type="similarity">
    <text evidence="2">Belongs to the peptidase U48 family.</text>
</comment>
<protein>
    <recommendedName>
        <fullName evidence="10">intramembrane prenyl-peptidase Rce1</fullName>
        <ecNumber evidence="10">3.4.26.1</ecNumber>
    </recommendedName>
</protein>